<feature type="signal peptide" evidence="1">
    <location>
        <begin position="1"/>
        <end position="23"/>
    </location>
</feature>
<dbReference type="Proteomes" id="UP000218676">
    <property type="component" value="Chromosome 1"/>
</dbReference>
<dbReference type="EMBL" id="CP061854">
    <property type="protein sequence ID" value="QOD55334.1"/>
    <property type="molecule type" value="Genomic_DNA"/>
</dbReference>
<sequence>MQHKMLKLSTLAVLIAGATQAQAAVYKVVEVATPDNQSNALATDYYPNHDRSGSTDQFKNNAVEFYAQSIAQDGTVVGNSRFGNDGINYSDVVAFHMDNYQRINDYNELYRYCRDNLGFNTCDVWAEMRYYGKNYNRNEADDGTGFGGLRTEQAAWWNGYFANALPFVYGQTNYLSTFAGDASRYADQDKLGSIVDGGDHVTANAMVLGALDSNTVYGATSSAYFNNDSRFARTFAKRGFVNDLSASSSTELNPIGDNALVTKMGQSVANHAVKLPSGDLLVVGSASYTPSNYDDGDKLPDYDDIDSGNVDASKGRANYNVDTFRKCETEPDSIYSNWVCQFTSYANKAAFWVVKAGDTSVKGQELASTSLNAWDPDDKDRSFQGNAKSVALVNGKPVAVGYSTDDVRNDYYANRAAVFTPKSDMDINNPKADDWSIKFIPGTEINDGSDRNLSYSMATAINANGKVAGVAKNFNSEDRSYAERMFIYDNASNQTKFLTSSVNSLFFNGSNGYLSSINDANKAVGWVDIEKVNQVDGRERRQRAFLYNDGQADGALTANGAWLVDDLTNGGAESAHNNQYRIAQATGINDKGEISATALKCTSDGVTPKQYSDMSPLAQCDGYEVLTAVKLEPVAGGTIEPRKDVEEPVKRSGGSLGVLALTVLGFIGFRRRK</sequence>
<dbReference type="Proteomes" id="UP000516656">
    <property type="component" value="Chromosome 1"/>
</dbReference>
<evidence type="ECO:0000313" key="3">
    <source>
        <dbReference type="EMBL" id="QOD55334.1"/>
    </source>
</evidence>
<dbReference type="Pfam" id="PF11949">
    <property type="entry name" value="DUF3466"/>
    <property type="match status" value="1"/>
</dbReference>
<reference evidence="2" key="1">
    <citation type="journal article" date="2017" name="Genome Announc.">
        <title>Whole-Genome Sequence of Photobacterium damselae subsp. piscicida Strain 91-197, Isolated from Hybrid Striped Bass (Morone sp.) in the United States.</title>
        <authorList>
            <person name="Teru Y."/>
            <person name="Hikima J."/>
            <person name="Kono T."/>
            <person name="Sakai M."/>
            <person name="Takano T."/>
            <person name="Hawke J.P."/>
            <person name="Takeyama H."/>
            <person name="Aoki T."/>
        </authorList>
    </citation>
    <scope>NUCLEOTIDE SEQUENCE</scope>
    <source>
        <strain evidence="2">91-197</strain>
    </source>
</reference>
<evidence type="ECO:0000313" key="5">
    <source>
        <dbReference type="Proteomes" id="UP000516656"/>
    </source>
</evidence>
<dbReference type="AlphaFoldDB" id="A0A1V1VBL7"/>
<name>A0A1V1VBL7_PHODP</name>
<feature type="chain" id="PRO_5041601228" evidence="1">
    <location>
        <begin position="24"/>
        <end position="673"/>
    </location>
</feature>
<organism evidence="2 4">
    <name type="scientific">Photobacterium damsela subsp. piscicida</name>
    <name type="common">Pasteurella piscicida</name>
    <dbReference type="NCBI Taxonomy" id="38294"/>
    <lineage>
        <taxon>Bacteria</taxon>
        <taxon>Pseudomonadati</taxon>
        <taxon>Pseudomonadota</taxon>
        <taxon>Gammaproteobacteria</taxon>
        <taxon>Vibrionales</taxon>
        <taxon>Vibrionaceae</taxon>
        <taxon>Photobacterium</taxon>
    </lineage>
</organism>
<keyword evidence="1" id="KW-0732">Signal</keyword>
<dbReference type="EMBL" id="AP018045">
    <property type="protein sequence ID" value="BAX52935.1"/>
    <property type="molecule type" value="Genomic_DNA"/>
</dbReference>
<reference evidence="4" key="2">
    <citation type="submission" date="2017-05" db="EMBL/GenBank/DDBJ databases">
        <title>Whole genome sequence of fish pathogenic bacteria, Photobacterium damselae subsp. piscicida, strain 91-197, isolated from hybrid striped bass (Morone sp.) in USA.</title>
        <authorList>
            <person name="Teru Y."/>
            <person name="Hikima J."/>
            <person name="Kono T."/>
            <person name="Sakai M."/>
            <person name="Takano T."/>
            <person name="Hawke J.P."/>
            <person name="Takeyama H."/>
            <person name="Aoki T."/>
        </authorList>
    </citation>
    <scope>NUCLEOTIDE SEQUENCE [LARGE SCALE GENOMIC DNA]</scope>
    <source>
        <strain evidence="4">91-197</strain>
    </source>
</reference>
<evidence type="ECO:0000256" key="1">
    <source>
        <dbReference type="SAM" id="SignalP"/>
    </source>
</evidence>
<dbReference type="InterPro" id="IPR022562">
    <property type="entry name" value="DUF3466"/>
</dbReference>
<gene>
    <name evidence="3" type="ORF">IC627_08040</name>
    <name evidence="2" type="ORF">PDPUS_1_01561</name>
</gene>
<dbReference type="RefSeq" id="WP_086958108.1">
    <property type="nucleotide sequence ID" value="NZ_AP018045.1"/>
</dbReference>
<dbReference type="InterPro" id="IPR020008">
    <property type="entry name" value="GlyGly_CTERM"/>
</dbReference>
<evidence type="ECO:0000313" key="2">
    <source>
        <dbReference type="EMBL" id="BAX52935.1"/>
    </source>
</evidence>
<reference evidence="3 5" key="3">
    <citation type="submission" date="2020-09" db="EMBL/GenBank/DDBJ databases">
        <title>Complete, closed and curated genome sequences of Photobacterium damselae subsp. piscicida isolates from Australia indicate localised evolution and additional plasmid-borne pathogenicity mechanisms.</title>
        <authorList>
            <person name="Baseggio L."/>
            <person name="Silayeva O."/>
            <person name="Buller N."/>
            <person name="Landos M."/>
            <person name="Engelstaedter J."/>
            <person name="Barnes A.C."/>
        </authorList>
    </citation>
    <scope>NUCLEOTIDE SEQUENCE [LARGE SCALE GENOMIC DNA]</scope>
    <source>
        <strain evidence="3 5">AS-16-0540-1</strain>
    </source>
</reference>
<accession>A0A1V1VBL7</accession>
<proteinExistence type="predicted"/>
<dbReference type="NCBIfam" id="TIGR03501">
    <property type="entry name" value="GlyGly_CTERM"/>
    <property type="match status" value="1"/>
</dbReference>
<evidence type="ECO:0000313" key="4">
    <source>
        <dbReference type="Proteomes" id="UP000218676"/>
    </source>
</evidence>
<protein>
    <submittedName>
        <fullName evidence="3">DUF3466 family protein</fullName>
    </submittedName>
</protein>